<evidence type="ECO:0000313" key="2">
    <source>
        <dbReference type="Proteomes" id="UP000663419"/>
    </source>
</evidence>
<dbReference type="InterPro" id="IPR029035">
    <property type="entry name" value="DHS-like_NAD/FAD-binding_dom"/>
</dbReference>
<gene>
    <name evidence="1" type="ORF">I7I53_01350</name>
</gene>
<dbReference type="VEuPathDB" id="FungiDB:I7I53_01350"/>
<proteinExistence type="predicted"/>
<sequence>MKAGSNKAHYPLAGLSRKLGMLTVCRNTDGLFPRAEQPEPSPIYLHVDFFTIKCSLEAAHILANMIMIQQWWPSPIQALVLSPIQISLHLKSQRSHFLADPSVPLCSAPLRHDWRVDDCLQQADRDSDKHDHMDWVLVIGCL</sequence>
<dbReference type="AlphaFoldDB" id="A0A8A1LJ03"/>
<protein>
    <submittedName>
        <fullName evidence="1">Uncharacterized protein</fullName>
    </submittedName>
</protein>
<organism evidence="1 2">
    <name type="scientific">Ajellomyces capsulatus (strain H88)</name>
    <name type="common">Darling's disease fungus</name>
    <name type="synonym">Histoplasma capsulatum</name>
    <dbReference type="NCBI Taxonomy" id="544711"/>
    <lineage>
        <taxon>Eukaryota</taxon>
        <taxon>Fungi</taxon>
        <taxon>Dikarya</taxon>
        <taxon>Ascomycota</taxon>
        <taxon>Pezizomycotina</taxon>
        <taxon>Eurotiomycetes</taxon>
        <taxon>Eurotiomycetidae</taxon>
        <taxon>Onygenales</taxon>
        <taxon>Ajellomycetaceae</taxon>
        <taxon>Histoplasma</taxon>
    </lineage>
</organism>
<evidence type="ECO:0000313" key="1">
    <source>
        <dbReference type="EMBL" id="QSS53936.1"/>
    </source>
</evidence>
<reference evidence="1" key="1">
    <citation type="submission" date="2021-01" db="EMBL/GenBank/DDBJ databases">
        <title>Chromosome-level genome assembly of a human fungal pathogen reveals clustering of transcriptionally co-regulated genes.</title>
        <authorList>
            <person name="Voorhies M."/>
            <person name="Cohen S."/>
            <person name="Shea T.P."/>
            <person name="Petrus S."/>
            <person name="Munoz J.F."/>
            <person name="Poplawski S."/>
            <person name="Goldman W.E."/>
            <person name="Michael T."/>
            <person name="Cuomo C.A."/>
            <person name="Sil A."/>
            <person name="Beyhan S."/>
        </authorList>
    </citation>
    <scope>NUCLEOTIDE SEQUENCE</scope>
    <source>
        <strain evidence="1">H88</strain>
    </source>
</reference>
<dbReference type="SUPFAM" id="SSF52467">
    <property type="entry name" value="DHS-like NAD/FAD-binding domain"/>
    <property type="match status" value="1"/>
</dbReference>
<dbReference type="Proteomes" id="UP000663419">
    <property type="component" value="Chromosome 3"/>
</dbReference>
<dbReference type="EMBL" id="CP069104">
    <property type="protein sequence ID" value="QSS53936.1"/>
    <property type="molecule type" value="Genomic_DNA"/>
</dbReference>
<accession>A0A8A1LJ03</accession>
<name>A0A8A1LJ03_AJEC8</name>